<dbReference type="InterPro" id="IPR027417">
    <property type="entry name" value="P-loop_NTPase"/>
</dbReference>
<dbReference type="SUPFAM" id="SSF89550">
    <property type="entry name" value="PHP domain-like"/>
    <property type="match status" value="1"/>
</dbReference>
<feature type="coiled-coil region" evidence="1">
    <location>
        <begin position="552"/>
        <end position="583"/>
    </location>
</feature>
<dbReference type="SUPFAM" id="SSF52540">
    <property type="entry name" value="P-loop containing nucleoside triphosphate hydrolases"/>
    <property type="match status" value="1"/>
</dbReference>
<proteinExistence type="predicted"/>
<keyword evidence="1" id="KW-0175">Coiled coil</keyword>
<dbReference type="NCBIfam" id="NF045780">
    <property type="entry name" value="TrlF_fam_ATP"/>
    <property type="match status" value="1"/>
</dbReference>
<dbReference type="InterPro" id="IPR016195">
    <property type="entry name" value="Pol/histidinol_Pase-like"/>
</dbReference>
<sequence length="1009" mass="114500">MKEYKDVGPRGSEWRKWDLQVHTPASHLNNQFGSDWDVYVQNLFRMALTKGIAVIGLTDYFTIDGYKKVKEDYLANPAKLKALFSAEEIEQIAGMRVLPNIEFRLRTLVGPNRINCHVILSDEVAIRDIKENFLHDLTFTNQAKPQATAETHKLKVENLRQFGERLIKEHPPFGEQGDALFVGMTNAVVDDNHILQALQDSRFKDKFLFCVVADEDLPKLKWDSQDHHTRKLLIQRSDALFAGNPATRNWALAREPQYTDGEEHFLREFKTLKPCVHGSDCHGYPEIGHPCAKRGKKGHDCAAVPAECELRYCWIKADTTFEGLRQILHEPADRVYIGASPPVYYDEARVISRVTLSDGKGWFSDVSIPLNAGMVSIIGQKGSGKSALADLIAFAAGSWDPAEKDCFLKRSSGHLDGMKVTLHWADGHTSEGIVGRDRRPTNEVHYLSQNYVERICAKDGITKELVREIEKVVFHYLDPTDTLNASDFEELRLIKTEGVREEGNRLRDEMYAVIRDECALRDLIAKTPEKQARVKTLTEEREGLLKQLPAPASEAEAKVQEELQQKRQELTKAQQGVAAHKQNLQRIADIRTRTGAFRVQMERFFEQLQPTLREVGVPEGEWKKFRPDFPAEIEPPLAAREKAVNEAIAVVEGGEPPAAGTIRKLLAEIDELMKRETADKARQERTKQIQNRVAVINTEVERLNAEIKNVEENGSAQIATFGTKRLDAYVAYFANLKLEQQALQGLYDPIRERLTKQALLKGRELEFAIRWAADVSTWIERGAALFDQRRAVPYGSVEQLGKAANRILLPAWASGDPERIRTAFEIFMGEFRKKELPWKSYVRNGVTLQDVLNWLYEVSHIRLEYGLKFNGAELESLSPGTKGIVLLILYLGMDIEDSRPLVVDQPDENLDNESIYNLLTPYFRLAKVRRQIIVITHNPNLVVNSDSEQVIVATGEKQENGLPIISYNSGSLEENHPPETGMRQQVCNILEGGDVAFLKRERRYAIREK</sequence>
<dbReference type="EMBL" id="CP152276">
    <property type="protein sequence ID" value="XAE42934.1"/>
    <property type="molecule type" value="Genomic_DNA"/>
</dbReference>
<dbReference type="Gene3D" id="3.20.20.140">
    <property type="entry name" value="Metal-dependent hydrolases"/>
    <property type="match status" value="1"/>
</dbReference>
<feature type="coiled-coil region" evidence="1">
    <location>
        <begin position="686"/>
        <end position="713"/>
    </location>
</feature>
<name>A0ABZ3D581_9PROT</name>
<evidence type="ECO:0000313" key="2">
    <source>
        <dbReference type="EMBL" id="XAE42934.1"/>
    </source>
</evidence>
<reference evidence="2 3" key="1">
    <citation type="submission" date="2024-04" db="EMBL/GenBank/DDBJ databases">
        <title>Complete genome sequence of Nguyenibacter vanlangesis HBCM-1154, a strain capable of nitrogen fixation, IAA production, and phosphorus solubilization isolated from sugarcane soil.</title>
        <authorList>
            <person name="MY HANH P."/>
        </authorList>
    </citation>
    <scope>NUCLEOTIDE SEQUENCE [LARGE SCALE GENOMIC DNA]</scope>
    <source>
        <strain evidence="2 3">HBCM 1154</strain>
    </source>
</reference>
<protein>
    <submittedName>
        <fullName evidence="2">TrlF family AAA-like ATPase</fullName>
    </submittedName>
</protein>
<accession>A0ABZ3D581</accession>
<dbReference type="InterPro" id="IPR054787">
    <property type="entry name" value="TrlF_ATPase"/>
</dbReference>
<evidence type="ECO:0000256" key="1">
    <source>
        <dbReference type="SAM" id="Coils"/>
    </source>
</evidence>
<evidence type="ECO:0000313" key="3">
    <source>
        <dbReference type="Proteomes" id="UP001449795"/>
    </source>
</evidence>
<dbReference type="Proteomes" id="UP001449795">
    <property type="component" value="Chromosome"/>
</dbReference>
<keyword evidence="3" id="KW-1185">Reference proteome</keyword>
<dbReference type="Gene3D" id="3.40.50.300">
    <property type="entry name" value="P-loop containing nucleotide triphosphate hydrolases"/>
    <property type="match status" value="2"/>
</dbReference>
<gene>
    <name evidence="2" type="ORF">AAC691_00125</name>
</gene>
<dbReference type="RefSeq" id="WP_342628542.1">
    <property type="nucleotide sequence ID" value="NZ_CP152276.1"/>
</dbReference>
<organism evidence="2 3">
    <name type="scientific">Nguyenibacter vanlangensis</name>
    <dbReference type="NCBI Taxonomy" id="1216886"/>
    <lineage>
        <taxon>Bacteria</taxon>
        <taxon>Pseudomonadati</taxon>
        <taxon>Pseudomonadota</taxon>
        <taxon>Alphaproteobacteria</taxon>
        <taxon>Acetobacterales</taxon>
        <taxon>Acetobacteraceae</taxon>
        <taxon>Nguyenibacter</taxon>
    </lineage>
</organism>